<dbReference type="InterPro" id="IPR017907">
    <property type="entry name" value="Znf_RING_CS"/>
</dbReference>
<dbReference type="InterPro" id="IPR051051">
    <property type="entry name" value="E3_ubiq-ligase_TRIM/RNF"/>
</dbReference>
<dbReference type="Pfam" id="PF00643">
    <property type="entry name" value="zf-B_box"/>
    <property type="match status" value="1"/>
</dbReference>
<sequence>MAEAIISLGEDQFSCPICLDLLKDPVTIPCGHSYCMNCITDCWNRDDQTRVYSCPQCRQTFTPRPALNKNVMLAEMVEKLKKTKAQTARPALSYSGPGDVECDVCTGRKYKAVRSCLMCLNSYCQSHLEQHDSFFKDKKHSLINATGRLKEMICSQHDRLLEVYCRTDQLCICLLCTMDEHKNHHTISTKAERTEKQKQLWDIERKFQKRIQEREKAIQELKEAVKTHKVSFKGIKNFLGFLRTLFRLVFVS</sequence>
<dbReference type="Pfam" id="PF15227">
    <property type="entry name" value="zf-C3HC4_4"/>
    <property type="match status" value="1"/>
</dbReference>
<protein>
    <submittedName>
        <fullName evidence="8">E3 ubiquitin/ISG15 ligase TRIM25-like</fullName>
    </submittedName>
    <submittedName>
        <fullName evidence="9">Tripartite motif-containing protein 16-like</fullName>
    </submittedName>
</protein>
<evidence type="ECO:0000259" key="6">
    <source>
        <dbReference type="PROSITE" id="PS50089"/>
    </source>
</evidence>
<keyword evidence="10" id="KW-1185">Reference proteome</keyword>
<dbReference type="AlphaFoldDB" id="A0A671R306"/>
<keyword evidence="5" id="KW-0175">Coiled coil</keyword>
<dbReference type="InterPro" id="IPR000315">
    <property type="entry name" value="Znf_B-box"/>
</dbReference>
<reference evidence="8" key="1">
    <citation type="submission" date="2025-05" db="UniProtKB">
        <authorList>
            <consortium name="Ensembl"/>
        </authorList>
    </citation>
    <scope>IDENTIFICATION</scope>
</reference>
<dbReference type="Proteomes" id="UP000472260">
    <property type="component" value="Unassembled WGS sequence"/>
</dbReference>
<feature type="coiled-coil region" evidence="5">
    <location>
        <begin position="204"/>
        <end position="231"/>
    </location>
</feature>
<dbReference type="SMART" id="SM00184">
    <property type="entry name" value="RING"/>
    <property type="match status" value="1"/>
</dbReference>
<evidence type="ECO:0000256" key="1">
    <source>
        <dbReference type="ARBA" id="ARBA00022723"/>
    </source>
</evidence>
<dbReference type="PROSITE" id="PS50089">
    <property type="entry name" value="ZF_RING_2"/>
    <property type="match status" value="1"/>
</dbReference>
<dbReference type="Ensembl" id="ENSSANT00000082493.1">
    <property type="protein sequence ID" value="ENSSANP00000077601.1"/>
    <property type="gene ID" value="ENSSANG00000038672.1"/>
</dbReference>
<dbReference type="Gene3D" id="3.30.40.10">
    <property type="entry name" value="Zinc/RING finger domain, C3HC4 (zinc finger)"/>
    <property type="match status" value="1"/>
</dbReference>
<dbReference type="Gene3D" id="3.30.160.60">
    <property type="entry name" value="Classic Zinc Finger"/>
    <property type="match status" value="1"/>
</dbReference>
<gene>
    <name evidence="8" type="primary">LOC107698462</name>
    <name evidence="9" type="synonym">LOC107698477</name>
</gene>
<keyword evidence="1" id="KW-0479">Metal-binding</keyword>
<keyword evidence="3" id="KW-0862">Zinc</keyword>
<evidence type="ECO:0000259" key="7">
    <source>
        <dbReference type="PROSITE" id="PS50119"/>
    </source>
</evidence>
<evidence type="ECO:0000256" key="3">
    <source>
        <dbReference type="ARBA" id="ARBA00022833"/>
    </source>
</evidence>
<evidence type="ECO:0000256" key="5">
    <source>
        <dbReference type="SAM" id="Coils"/>
    </source>
</evidence>
<evidence type="ECO:0000256" key="4">
    <source>
        <dbReference type="PROSITE-ProRule" id="PRU00024"/>
    </source>
</evidence>
<dbReference type="PANTHER" id="PTHR25465:SF5">
    <property type="entry name" value="E3 UBIQUITIN_ISG15 LIGASE TRIM25-RELATED"/>
    <property type="match status" value="1"/>
</dbReference>
<keyword evidence="2 4" id="KW-0863">Zinc-finger</keyword>
<dbReference type="CDD" id="cd19769">
    <property type="entry name" value="Bbox2_TRIM16-like"/>
    <property type="match status" value="1"/>
</dbReference>
<dbReference type="PROSITE" id="PS50119">
    <property type="entry name" value="ZF_BBOX"/>
    <property type="match status" value="1"/>
</dbReference>
<dbReference type="SMART" id="SM00336">
    <property type="entry name" value="BBOX"/>
    <property type="match status" value="1"/>
</dbReference>
<dbReference type="SUPFAM" id="SSF57845">
    <property type="entry name" value="B-box zinc-binding domain"/>
    <property type="match status" value="1"/>
</dbReference>
<dbReference type="GO" id="GO:0008270">
    <property type="term" value="F:zinc ion binding"/>
    <property type="evidence" value="ECO:0007669"/>
    <property type="project" value="UniProtKB-KW"/>
</dbReference>
<dbReference type="InterPro" id="IPR001841">
    <property type="entry name" value="Znf_RING"/>
</dbReference>
<organism evidence="8 10">
    <name type="scientific">Sinocyclocheilus anshuiensis</name>
    <dbReference type="NCBI Taxonomy" id="1608454"/>
    <lineage>
        <taxon>Eukaryota</taxon>
        <taxon>Metazoa</taxon>
        <taxon>Chordata</taxon>
        <taxon>Craniata</taxon>
        <taxon>Vertebrata</taxon>
        <taxon>Euteleostomi</taxon>
        <taxon>Actinopterygii</taxon>
        <taxon>Neopterygii</taxon>
        <taxon>Teleostei</taxon>
        <taxon>Ostariophysi</taxon>
        <taxon>Cypriniformes</taxon>
        <taxon>Cyprinidae</taxon>
        <taxon>Cyprininae</taxon>
        <taxon>Sinocyclocheilus</taxon>
    </lineage>
</organism>
<dbReference type="SUPFAM" id="SSF57850">
    <property type="entry name" value="RING/U-box"/>
    <property type="match status" value="1"/>
</dbReference>
<dbReference type="Gene3D" id="4.10.830.40">
    <property type="match status" value="1"/>
</dbReference>
<proteinExistence type="predicted"/>
<dbReference type="PANTHER" id="PTHR25465">
    <property type="entry name" value="B-BOX DOMAIN CONTAINING"/>
    <property type="match status" value="1"/>
</dbReference>
<dbReference type="InterPro" id="IPR013083">
    <property type="entry name" value="Znf_RING/FYVE/PHD"/>
</dbReference>
<evidence type="ECO:0000256" key="2">
    <source>
        <dbReference type="ARBA" id="ARBA00022771"/>
    </source>
</evidence>
<dbReference type="PROSITE" id="PS00518">
    <property type="entry name" value="ZF_RING_1"/>
    <property type="match status" value="1"/>
</dbReference>
<dbReference type="Ensembl" id="ENSSANT00000082478.1">
    <property type="protein sequence ID" value="ENSSANP00000077586.1"/>
    <property type="gene ID" value="ENSSANG00000038662.1"/>
</dbReference>
<feature type="domain" description="RING-type" evidence="6">
    <location>
        <begin position="15"/>
        <end position="58"/>
    </location>
</feature>
<feature type="domain" description="B box-type" evidence="7">
    <location>
        <begin position="149"/>
        <end position="189"/>
    </location>
</feature>
<accession>A0A671R306</accession>
<evidence type="ECO:0000313" key="10">
    <source>
        <dbReference type="Proteomes" id="UP000472260"/>
    </source>
</evidence>
<name>A0A671R306_9TELE</name>
<evidence type="ECO:0000313" key="9">
    <source>
        <dbReference type="Ensembl" id="ENSSANP00000077601.1"/>
    </source>
</evidence>
<evidence type="ECO:0000313" key="8">
    <source>
        <dbReference type="Ensembl" id="ENSSANP00000077586.1"/>
    </source>
</evidence>